<dbReference type="InterPro" id="IPR050994">
    <property type="entry name" value="At_inactive_RLKs"/>
</dbReference>
<evidence type="ECO:0000256" key="13">
    <source>
        <dbReference type="PROSITE-ProRule" id="PRU10141"/>
    </source>
</evidence>
<evidence type="ECO:0000259" key="16">
    <source>
        <dbReference type="PROSITE" id="PS50011"/>
    </source>
</evidence>
<dbReference type="Pfam" id="PF07714">
    <property type="entry name" value="PK_Tyr_Ser-Thr"/>
    <property type="match status" value="1"/>
</dbReference>
<dbReference type="RefSeq" id="XP_018828499.2">
    <property type="nucleotide sequence ID" value="XM_018972954.2"/>
</dbReference>
<keyword evidence="11 18" id="KW-0675">Receptor</keyword>
<protein>
    <submittedName>
        <fullName evidence="18">Probable inactive receptor kinase At5g58300</fullName>
    </submittedName>
</protein>
<evidence type="ECO:0000256" key="3">
    <source>
        <dbReference type="ARBA" id="ARBA00022614"/>
    </source>
</evidence>
<evidence type="ECO:0000256" key="1">
    <source>
        <dbReference type="ARBA" id="ARBA00004167"/>
    </source>
</evidence>
<dbReference type="InterPro" id="IPR017441">
    <property type="entry name" value="Protein_kinase_ATP_BS"/>
</dbReference>
<dbReference type="FunCoup" id="A0A2I4FA22">
    <property type="interactions" value="1827"/>
</dbReference>
<keyword evidence="7 13" id="KW-0547">Nucleotide-binding</keyword>
<gene>
    <name evidence="18" type="primary">LOC108996914</name>
</gene>
<evidence type="ECO:0000256" key="11">
    <source>
        <dbReference type="ARBA" id="ARBA00023170"/>
    </source>
</evidence>
<keyword evidence="5" id="KW-0732">Signal</keyword>
<keyword evidence="17" id="KW-1185">Reference proteome</keyword>
<evidence type="ECO:0000256" key="14">
    <source>
        <dbReference type="SAM" id="MobiDB-lite"/>
    </source>
</evidence>
<keyword evidence="18" id="KW-0418">Kinase</keyword>
<keyword evidence="10 15" id="KW-0472">Membrane</keyword>
<accession>A0A2I4FA22</accession>
<evidence type="ECO:0000256" key="10">
    <source>
        <dbReference type="ARBA" id="ARBA00023136"/>
    </source>
</evidence>
<dbReference type="InterPro" id="IPR032675">
    <property type="entry name" value="LRR_dom_sf"/>
</dbReference>
<dbReference type="FunFam" id="3.30.200.20:FF:000307">
    <property type="entry name" value="pollen receptor-like kinase 1"/>
    <property type="match status" value="1"/>
</dbReference>
<evidence type="ECO:0000256" key="8">
    <source>
        <dbReference type="ARBA" id="ARBA00022840"/>
    </source>
</evidence>
<evidence type="ECO:0000256" key="6">
    <source>
        <dbReference type="ARBA" id="ARBA00022737"/>
    </source>
</evidence>
<keyword evidence="3" id="KW-0433">Leucine-rich repeat</keyword>
<dbReference type="GO" id="GO:0016020">
    <property type="term" value="C:membrane"/>
    <property type="evidence" value="ECO:0007669"/>
    <property type="project" value="UniProtKB-SubCell"/>
</dbReference>
<keyword evidence="6" id="KW-0677">Repeat</keyword>
<dbReference type="CDD" id="cd14066">
    <property type="entry name" value="STKc_IRAK"/>
    <property type="match status" value="1"/>
</dbReference>
<dbReference type="Gene3D" id="3.80.10.10">
    <property type="entry name" value="Ribonuclease Inhibitor"/>
    <property type="match status" value="2"/>
</dbReference>
<evidence type="ECO:0000256" key="5">
    <source>
        <dbReference type="ARBA" id="ARBA00022729"/>
    </source>
</evidence>
<dbReference type="KEGG" id="jre:108996914"/>
<dbReference type="FunFam" id="3.80.10.10:FF:000431">
    <property type="entry name" value="Leucine-rich repeat receptor-like protein kinase"/>
    <property type="match status" value="1"/>
</dbReference>
<dbReference type="PANTHER" id="PTHR48010:SF59">
    <property type="entry name" value="PROTEIN KINASE DOMAIN-CONTAINING PROTEIN"/>
    <property type="match status" value="1"/>
</dbReference>
<dbReference type="Gene3D" id="3.30.200.20">
    <property type="entry name" value="Phosphorylase Kinase, domain 1"/>
    <property type="match status" value="1"/>
</dbReference>
<dbReference type="GO" id="GO:0004672">
    <property type="term" value="F:protein kinase activity"/>
    <property type="evidence" value="ECO:0007669"/>
    <property type="project" value="InterPro"/>
</dbReference>
<feature type="binding site" evidence="13">
    <location>
        <position position="405"/>
    </location>
    <ligand>
        <name>ATP</name>
        <dbReference type="ChEBI" id="CHEBI:30616"/>
    </ligand>
</feature>
<dbReference type="SUPFAM" id="SSF52058">
    <property type="entry name" value="L domain-like"/>
    <property type="match status" value="1"/>
</dbReference>
<dbReference type="InterPro" id="IPR013210">
    <property type="entry name" value="LRR_N_plant-typ"/>
</dbReference>
<dbReference type="Pfam" id="PF08263">
    <property type="entry name" value="LRRNT_2"/>
    <property type="match status" value="1"/>
</dbReference>
<evidence type="ECO:0000256" key="2">
    <source>
        <dbReference type="ARBA" id="ARBA00022553"/>
    </source>
</evidence>
<feature type="transmembrane region" description="Helical" evidence="15">
    <location>
        <begin position="287"/>
        <end position="308"/>
    </location>
</feature>
<dbReference type="Pfam" id="PF00560">
    <property type="entry name" value="LRR_1"/>
    <property type="match status" value="4"/>
</dbReference>
<dbReference type="PANTHER" id="PTHR48010">
    <property type="entry name" value="OS05G0588300 PROTEIN"/>
    <property type="match status" value="1"/>
</dbReference>
<dbReference type="FunFam" id="1.10.510.10:FF:000095">
    <property type="entry name" value="protein STRUBBELIG-RECEPTOR FAMILY 8"/>
    <property type="match status" value="1"/>
</dbReference>
<evidence type="ECO:0000256" key="15">
    <source>
        <dbReference type="SAM" id="Phobius"/>
    </source>
</evidence>
<keyword evidence="18" id="KW-0808">Transferase</keyword>
<sequence length="663" mass="72800">MSSGNYQGLKKLHFCFYHHFQKSCTKQLPMRLYKTSALTFLFIIIALPPMAVADLNSDKQALIDFAATVPHRRNLSWNPTTPVCTSWLGVNCTPDGTRVHALRLPGIGLVGRIPPNTLGKLDALRILSLRSNLLSGNLSSEITSLSSLKYLYLQHNNFSGEIPTSFSLQLNVLDLSFNSFSGNIPQTVQNLTQLTGLNLQNNNLSGSIPKIDLPKLKHLNLSYNNLNGSVPSSLQKFSNSSFLGNSHLCGPPLKACFLPPPPPSNMSPPPPLIPSNKSSKKKLSMGAIIAIAVGGFALLFLFALIIVLCCLKKKDREGTGASKGKALSGGRSEKPKEEFGSGVQEPEKNKLVFFEGCSYNFDLEDLLRASAEVLGKGSYGTAYKAVLEEATTVVVKRLKEVVVGKRDFEQQMEIVGMVGQHPNVLPLRAYYYSKDEKLLVNDYVSGGSLSTLLHGNRGAGRTPLDWEARVKISLGIARGVAHVHSVGGPKFTHGNIKSSNVLLNQDLEGCISDFGLTPLMNVPATPSRGAGYRAPEVIETRKHTHKSDVYSFGVLLLEMLTGKAPLQSPGRDDLVDLPRWVQSVVREEWTAEVFDVELMRYQNIEEEMVQMLQIAMSCVAKVPDLRPNMDEVVRMIEEIRQSDSENRPSSEENKSKDSNVQTP</sequence>
<keyword evidence="8 13" id="KW-0067">ATP-binding</keyword>
<name>A0A2I4FA22_JUGRE</name>
<evidence type="ECO:0000256" key="12">
    <source>
        <dbReference type="ARBA" id="ARBA00038349"/>
    </source>
</evidence>
<evidence type="ECO:0000256" key="4">
    <source>
        <dbReference type="ARBA" id="ARBA00022692"/>
    </source>
</evidence>
<keyword evidence="4 15" id="KW-0812">Transmembrane</keyword>
<evidence type="ECO:0000313" key="17">
    <source>
        <dbReference type="Proteomes" id="UP000235220"/>
    </source>
</evidence>
<dbReference type="InterPro" id="IPR001245">
    <property type="entry name" value="Ser-Thr/Tyr_kinase_cat_dom"/>
</dbReference>
<feature type="transmembrane region" description="Helical" evidence="15">
    <location>
        <begin position="37"/>
        <end position="55"/>
    </location>
</feature>
<comment type="similarity">
    <text evidence="12">Belongs to the protein kinase superfamily.</text>
</comment>
<dbReference type="GeneID" id="108996914"/>
<feature type="region of interest" description="Disordered" evidence="14">
    <location>
        <begin position="317"/>
        <end position="343"/>
    </location>
</feature>
<feature type="domain" description="Protein kinase" evidence="16">
    <location>
        <begin position="368"/>
        <end position="663"/>
    </location>
</feature>
<dbReference type="OrthoDB" id="69842at2759"/>
<dbReference type="InterPro" id="IPR011009">
    <property type="entry name" value="Kinase-like_dom_sf"/>
</dbReference>
<evidence type="ECO:0000313" key="18">
    <source>
        <dbReference type="RefSeq" id="XP_018828499.2"/>
    </source>
</evidence>
<dbReference type="Proteomes" id="UP000235220">
    <property type="component" value="Chromosome 14"/>
</dbReference>
<dbReference type="PROSITE" id="PS50011">
    <property type="entry name" value="PROTEIN_KINASE_DOM"/>
    <property type="match status" value="1"/>
</dbReference>
<dbReference type="InterPro" id="IPR001611">
    <property type="entry name" value="Leu-rich_rpt"/>
</dbReference>
<reference evidence="18" key="1">
    <citation type="submission" date="2025-08" db="UniProtKB">
        <authorList>
            <consortium name="RefSeq"/>
        </authorList>
    </citation>
    <scope>IDENTIFICATION</scope>
    <source>
        <tissue evidence="18">Leaves</tissue>
    </source>
</reference>
<feature type="compositionally biased region" description="Basic and acidic residues" evidence="14">
    <location>
        <begin position="638"/>
        <end position="657"/>
    </location>
</feature>
<evidence type="ECO:0000256" key="7">
    <source>
        <dbReference type="ARBA" id="ARBA00022741"/>
    </source>
</evidence>
<keyword evidence="9 15" id="KW-1133">Transmembrane helix</keyword>
<dbReference type="PROSITE" id="PS00107">
    <property type="entry name" value="PROTEIN_KINASE_ATP"/>
    <property type="match status" value="1"/>
</dbReference>
<dbReference type="InParanoid" id="A0A2I4FA22"/>
<feature type="region of interest" description="Disordered" evidence="14">
    <location>
        <begin position="638"/>
        <end position="663"/>
    </location>
</feature>
<dbReference type="GO" id="GO:0005524">
    <property type="term" value="F:ATP binding"/>
    <property type="evidence" value="ECO:0007669"/>
    <property type="project" value="UniProtKB-UniRule"/>
</dbReference>
<dbReference type="SUPFAM" id="SSF56112">
    <property type="entry name" value="Protein kinase-like (PK-like)"/>
    <property type="match status" value="1"/>
</dbReference>
<dbReference type="InterPro" id="IPR000719">
    <property type="entry name" value="Prot_kinase_dom"/>
</dbReference>
<keyword evidence="2" id="KW-0597">Phosphoprotein</keyword>
<organism evidence="17 18">
    <name type="scientific">Juglans regia</name>
    <name type="common">English walnut</name>
    <dbReference type="NCBI Taxonomy" id="51240"/>
    <lineage>
        <taxon>Eukaryota</taxon>
        <taxon>Viridiplantae</taxon>
        <taxon>Streptophyta</taxon>
        <taxon>Embryophyta</taxon>
        <taxon>Tracheophyta</taxon>
        <taxon>Spermatophyta</taxon>
        <taxon>Magnoliopsida</taxon>
        <taxon>eudicotyledons</taxon>
        <taxon>Gunneridae</taxon>
        <taxon>Pentapetalae</taxon>
        <taxon>rosids</taxon>
        <taxon>fabids</taxon>
        <taxon>Fagales</taxon>
        <taxon>Juglandaceae</taxon>
        <taxon>Juglans</taxon>
    </lineage>
</organism>
<dbReference type="FunFam" id="3.80.10.10:FF:000731">
    <property type="entry name" value="Leucine-rich repeat receptor-like protein kinase"/>
    <property type="match status" value="1"/>
</dbReference>
<evidence type="ECO:0000256" key="9">
    <source>
        <dbReference type="ARBA" id="ARBA00022989"/>
    </source>
</evidence>
<dbReference type="AlphaFoldDB" id="A0A2I4FA22"/>
<comment type="subcellular location">
    <subcellularLocation>
        <location evidence="1">Membrane</location>
        <topology evidence="1">Single-pass membrane protein</topology>
    </subcellularLocation>
</comment>
<dbReference type="Gene3D" id="1.10.510.10">
    <property type="entry name" value="Transferase(Phosphotransferase) domain 1"/>
    <property type="match status" value="1"/>
</dbReference>
<proteinExistence type="inferred from homology"/>
<feature type="compositionally biased region" description="Basic and acidic residues" evidence="14">
    <location>
        <begin position="331"/>
        <end position="343"/>
    </location>
</feature>